<dbReference type="Gene3D" id="3.40.50.300">
    <property type="entry name" value="P-loop containing nucleotide triphosphate hydrolases"/>
    <property type="match status" value="1"/>
</dbReference>
<dbReference type="SUPFAM" id="SSF52540">
    <property type="entry name" value="P-loop containing nucleoside triphosphate hydrolases"/>
    <property type="match status" value="1"/>
</dbReference>
<proteinExistence type="predicted"/>
<dbReference type="GO" id="GO:0022857">
    <property type="term" value="F:transmembrane transporter activity"/>
    <property type="evidence" value="ECO:0007669"/>
    <property type="project" value="TreeGrafter"/>
</dbReference>
<evidence type="ECO:0000313" key="6">
    <source>
        <dbReference type="EMBL" id="MBB4935184.1"/>
    </source>
</evidence>
<evidence type="ECO:0000313" key="7">
    <source>
        <dbReference type="Proteomes" id="UP000523007"/>
    </source>
</evidence>
<dbReference type="GO" id="GO:0005524">
    <property type="term" value="F:ATP binding"/>
    <property type="evidence" value="ECO:0007669"/>
    <property type="project" value="UniProtKB-KW"/>
</dbReference>
<keyword evidence="1" id="KW-0813">Transport</keyword>
<keyword evidence="7" id="KW-1185">Reference proteome</keyword>
<dbReference type="GO" id="GO:0016887">
    <property type="term" value="F:ATP hydrolysis activity"/>
    <property type="evidence" value="ECO:0007669"/>
    <property type="project" value="InterPro"/>
</dbReference>
<keyword evidence="3 6" id="KW-0067">ATP-binding</keyword>
<dbReference type="EMBL" id="JACHJT010000002">
    <property type="protein sequence ID" value="MBB4935184.1"/>
    <property type="molecule type" value="Genomic_DNA"/>
</dbReference>
<dbReference type="GO" id="GO:0005886">
    <property type="term" value="C:plasma membrane"/>
    <property type="evidence" value="ECO:0007669"/>
    <property type="project" value="TreeGrafter"/>
</dbReference>
<dbReference type="PROSITE" id="PS50893">
    <property type="entry name" value="ABC_TRANSPORTER_2"/>
    <property type="match status" value="1"/>
</dbReference>
<dbReference type="PROSITE" id="PS00211">
    <property type="entry name" value="ABC_TRANSPORTER_1"/>
    <property type="match status" value="1"/>
</dbReference>
<dbReference type="AlphaFoldDB" id="A0A7W7RNE0"/>
<dbReference type="PANTHER" id="PTHR24220:SF685">
    <property type="entry name" value="ABC TRANSPORTER RELATED"/>
    <property type="match status" value="1"/>
</dbReference>
<evidence type="ECO:0000256" key="4">
    <source>
        <dbReference type="SAM" id="MobiDB-lite"/>
    </source>
</evidence>
<dbReference type="InterPro" id="IPR017911">
    <property type="entry name" value="MacB-like_ATP-bd"/>
</dbReference>
<dbReference type="RefSeq" id="WP_184584946.1">
    <property type="nucleotide sequence ID" value="NZ_JACHJT010000002.1"/>
</dbReference>
<evidence type="ECO:0000259" key="5">
    <source>
        <dbReference type="PROSITE" id="PS50893"/>
    </source>
</evidence>
<accession>A0A7W7RNE0</accession>
<feature type="region of interest" description="Disordered" evidence="4">
    <location>
        <begin position="1"/>
        <end position="21"/>
    </location>
</feature>
<evidence type="ECO:0000256" key="3">
    <source>
        <dbReference type="ARBA" id="ARBA00022840"/>
    </source>
</evidence>
<dbReference type="SMART" id="SM00382">
    <property type="entry name" value="AAA"/>
    <property type="match status" value="1"/>
</dbReference>
<dbReference type="InterPro" id="IPR003439">
    <property type="entry name" value="ABC_transporter-like_ATP-bd"/>
</dbReference>
<sequence>MSSPLSREPVSALPGTDTGTDTETAVLLSEVHRGYSDGDGLVAALAGVSLRVPRGSFLAVMGPSGSGKSTLLNCASGLDAVDSGRVMVGGTDISTLKEPNRTQFRRDRVGFVFQAYNLVSTLTAEDNITLPLRLSDRRMDPEWVRGLVERMGIGERLRHRPAELSGGQQQRVAIVRALATRPDIVFADEPTGALDAESARRTLALLRDVVDDLGQTVVMVTHDPRAAATAHTTAVMAGGQIVDLMRQPSASDLAERLASFEQS</sequence>
<dbReference type="InterPro" id="IPR017871">
    <property type="entry name" value="ABC_transporter-like_CS"/>
</dbReference>
<dbReference type="Pfam" id="PF00005">
    <property type="entry name" value="ABC_tran"/>
    <property type="match status" value="1"/>
</dbReference>
<dbReference type="PANTHER" id="PTHR24220">
    <property type="entry name" value="IMPORT ATP-BINDING PROTEIN"/>
    <property type="match status" value="1"/>
</dbReference>
<dbReference type="GO" id="GO:0098796">
    <property type="term" value="C:membrane protein complex"/>
    <property type="evidence" value="ECO:0007669"/>
    <property type="project" value="UniProtKB-ARBA"/>
</dbReference>
<comment type="caution">
    <text evidence="6">The sequence shown here is derived from an EMBL/GenBank/DDBJ whole genome shotgun (WGS) entry which is preliminary data.</text>
</comment>
<organism evidence="6 7">
    <name type="scientific">Lipingzhangella halophila</name>
    <dbReference type="NCBI Taxonomy" id="1783352"/>
    <lineage>
        <taxon>Bacteria</taxon>
        <taxon>Bacillati</taxon>
        <taxon>Actinomycetota</taxon>
        <taxon>Actinomycetes</taxon>
        <taxon>Streptosporangiales</taxon>
        <taxon>Nocardiopsidaceae</taxon>
        <taxon>Lipingzhangella</taxon>
    </lineage>
</organism>
<dbReference type="Proteomes" id="UP000523007">
    <property type="component" value="Unassembled WGS sequence"/>
</dbReference>
<feature type="domain" description="ABC transporter" evidence="5">
    <location>
        <begin position="26"/>
        <end position="263"/>
    </location>
</feature>
<name>A0A7W7RNE0_9ACTN</name>
<evidence type="ECO:0000256" key="1">
    <source>
        <dbReference type="ARBA" id="ARBA00022448"/>
    </source>
</evidence>
<keyword evidence="2" id="KW-0547">Nucleotide-binding</keyword>
<gene>
    <name evidence="6" type="ORF">F4561_006078</name>
</gene>
<evidence type="ECO:0000256" key="2">
    <source>
        <dbReference type="ARBA" id="ARBA00022741"/>
    </source>
</evidence>
<dbReference type="InterPro" id="IPR003593">
    <property type="entry name" value="AAA+_ATPase"/>
</dbReference>
<reference evidence="6 7" key="1">
    <citation type="submission" date="2020-08" db="EMBL/GenBank/DDBJ databases">
        <title>Sequencing the genomes of 1000 actinobacteria strains.</title>
        <authorList>
            <person name="Klenk H.-P."/>
        </authorList>
    </citation>
    <scope>NUCLEOTIDE SEQUENCE [LARGE SCALE GENOMIC DNA]</scope>
    <source>
        <strain evidence="6 7">DSM 102030</strain>
    </source>
</reference>
<dbReference type="CDD" id="cd03255">
    <property type="entry name" value="ABC_MJ0796_LolCDE_FtsE"/>
    <property type="match status" value="1"/>
</dbReference>
<dbReference type="InterPro" id="IPR027417">
    <property type="entry name" value="P-loop_NTPase"/>
</dbReference>
<protein>
    <submittedName>
        <fullName evidence="6">Putative ABC transport system ATP-binding protein</fullName>
    </submittedName>
</protein>
<dbReference type="FunFam" id="3.40.50.300:FF:000032">
    <property type="entry name" value="Export ABC transporter ATP-binding protein"/>
    <property type="match status" value="1"/>
</dbReference>
<dbReference type="InterPro" id="IPR015854">
    <property type="entry name" value="ABC_transpr_LolD-like"/>
</dbReference>